<gene>
    <name evidence="9" type="ORF">ACFPRA_00155</name>
</gene>
<organism evidence="9 10">
    <name type="scientific">Sporosarcina soli</name>
    <dbReference type="NCBI Taxonomy" id="334736"/>
    <lineage>
        <taxon>Bacteria</taxon>
        <taxon>Bacillati</taxon>
        <taxon>Bacillota</taxon>
        <taxon>Bacilli</taxon>
        <taxon>Bacillales</taxon>
        <taxon>Caryophanaceae</taxon>
        <taxon>Sporosarcina</taxon>
    </lineage>
</organism>
<name>A0ABW0TEK5_9BACL</name>
<evidence type="ECO:0000259" key="8">
    <source>
        <dbReference type="Pfam" id="PF06808"/>
    </source>
</evidence>
<keyword evidence="4 7" id="KW-0812">Transmembrane</keyword>
<feature type="transmembrane region" description="Helical" evidence="7">
    <location>
        <begin position="168"/>
        <end position="190"/>
    </location>
</feature>
<protein>
    <submittedName>
        <fullName evidence="9">TRAP transporter large permease</fullName>
    </submittedName>
</protein>
<evidence type="ECO:0000313" key="10">
    <source>
        <dbReference type="Proteomes" id="UP001596109"/>
    </source>
</evidence>
<feature type="transmembrane region" description="Helical" evidence="7">
    <location>
        <begin position="312"/>
        <end position="343"/>
    </location>
</feature>
<comment type="caution">
    <text evidence="9">The sequence shown here is derived from an EMBL/GenBank/DDBJ whole genome shotgun (WGS) entry which is preliminary data.</text>
</comment>
<feature type="transmembrane region" description="Helical" evidence="7">
    <location>
        <begin position="399"/>
        <end position="423"/>
    </location>
</feature>
<dbReference type="EMBL" id="JBHSNO010000001">
    <property type="protein sequence ID" value="MFC5587319.1"/>
    <property type="molecule type" value="Genomic_DNA"/>
</dbReference>
<feature type="transmembrane region" description="Helical" evidence="7">
    <location>
        <begin position="275"/>
        <end position="292"/>
    </location>
</feature>
<dbReference type="PIRSF" id="PIRSF006066">
    <property type="entry name" value="HI0050"/>
    <property type="match status" value="1"/>
</dbReference>
<keyword evidence="5 7" id="KW-1133">Transmembrane helix</keyword>
<feature type="transmembrane region" description="Helical" evidence="7">
    <location>
        <begin position="355"/>
        <end position="379"/>
    </location>
</feature>
<dbReference type="InterPro" id="IPR004681">
    <property type="entry name" value="TRAP_DctM"/>
</dbReference>
<proteinExistence type="predicted"/>
<sequence length="424" mass="44922">MVTLFFALTIVLFLLGVPMAITIGFSSIVYILLADINPMIVVQRLFTGADVSALMAIPFFILAGNLMLTGGLAQRILDLANSLIGRMTGGLALVTILGCMFFAAISGSSIATAAALGTLMIPAMVDKGYGRGFATAIVSNASPMGVIIPPSISLIIYGSLSGASISDLYLVGVPAGLIVGISLLIVVYLISRKRGYKGTDEPFKFSDFLRAFRRSLWALGTPIILLGGVFLGIVTPTESGVVAVVYAIIVGMFIYRELKLKDVWGIFLDSAKSTAIIMFIIANAALFAYILAYENIPTAIVSSVLSISENPIIVLLLINIILLIFGAFMDTMAILVIVVPMFLPVITAMGVDPVLFGIIVVVNTAIGMATPPFGATLLISSNLGKSPLVTVARESGWMLFALIVALLLITYVPYLVMFPLWGFG</sequence>
<feature type="transmembrane region" description="Helical" evidence="7">
    <location>
        <begin position="211"/>
        <end position="233"/>
    </location>
</feature>
<keyword evidence="6 7" id="KW-0472">Membrane</keyword>
<evidence type="ECO:0000313" key="9">
    <source>
        <dbReference type="EMBL" id="MFC5587319.1"/>
    </source>
</evidence>
<dbReference type="InterPro" id="IPR010656">
    <property type="entry name" value="DctM"/>
</dbReference>
<evidence type="ECO:0000256" key="6">
    <source>
        <dbReference type="ARBA" id="ARBA00023136"/>
    </source>
</evidence>
<dbReference type="PANTHER" id="PTHR33362">
    <property type="entry name" value="SIALIC ACID TRAP TRANSPORTER PERMEASE PROTEIN SIAT-RELATED"/>
    <property type="match status" value="1"/>
</dbReference>
<reference evidence="10" key="1">
    <citation type="journal article" date="2019" name="Int. J. Syst. Evol. Microbiol.">
        <title>The Global Catalogue of Microorganisms (GCM) 10K type strain sequencing project: providing services to taxonomists for standard genome sequencing and annotation.</title>
        <authorList>
            <consortium name="The Broad Institute Genomics Platform"/>
            <consortium name="The Broad Institute Genome Sequencing Center for Infectious Disease"/>
            <person name="Wu L."/>
            <person name="Ma J."/>
        </authorList>
    </citation>
    <scope>NUCLEOTIDE SEQUENCE [LARGE SCALE GENOMIC DNA]</scope>
    <source>
        <strain evidence="10">CGMCC 4.1434</strain>
    </source>
</reference>
<feature type="transmembrane region" description="Helical" evidence="7">
    <location>
        <begin position="88"/>
        <end position="121"/>
    </location>
</feature>
<keyword evidence="2" id="KW-1003">Cell membrane</keyword>
<evidence type="ECO:0000256" key="5">
    <source>
        <dbReference type="ARBA" id="ARBA00022989"/>
    </source>
</evidence>
<dbReference type="RefSeq" id="WP_381429225.1">
    <property type="nucleotide sequence ID" value="NZ_JBHSNO010000001.1"/>
</dbReference>
<dbReference type="Pfam" id="PF06808">
    <property type="entry name" value="DctM"/>
    <property type="match status" value="1"/>
</dbReference>
<comment type="subcellular location">
    <subcellularLocation>
        <location evidence="1">Cell inner membrane</location>
        <topology evidence="1">Multi-pass membrane protein</topology>
    </subcellularLocation>
</comment>
<evidence type="ECO:0000256" key="1">
    <source>
        <dbReference type="ARBA" id="ARBA00004429"/>
    </source>
</evidence>
<keyword evidence="3" id="KW-0997">Cell inner membrane</keyword>
<feature type="transmembrane region" description="Helical" evidence="7">
    <location>
        <begin position="45"/>
        <end position="68"/>
    </location>
</feature>
<feature type="transmembrane region" description="Helical" evidence="7">
    <location>
        <begin position="133"/>
        <end position="156"/>
    </location>
</feature>
<keyword evidence="10" id="KW-1185">Reference proteome</keyword>
<accession>A0ABW0TEK5</accession>
<evidence type="ECO:0000256" key="3">
    <source>
        <dbReference type="ARBA" id="ARBA00022519"/>
    </source>
</evidence>
<feature type="transmembrane region" description="Helical" evidence="7">
    <location>
        <begin position="6"/>
        <end position="33"/>
    </location>
</feature>
<evidence type="ECO:0000256" key="2">
    <source>
        <dbReference type="ARBA" id="ARBA00022475"/>
    </source>
</evidence>
<evidence type="ECO:0000256" key="7">
    <source>
        <dbReference type="SAM" id="Phobius"/>
    </source>
</evidence>
<dbReference type="NCBIfam" id="TIGR00786">
    <property type="entry name" value="dctM"/>
    <property type="match status" value="1"/>
</dbReference>
<dbReference type="PANTHER" id="PTHR33362:SF3">
    <property type="entry name" value="SIALIC ACID TRAP TRANSPORTER PERMEASE PROTEIN SIAT"/>
    <property type="match status" value="1"/>
</dbReference>
<evidence type="ECO:0000256" key="4">
    <source>
        <dbReference type="ARBA" id="ARBA00022692"/>
    </source>
</evidence>
<feature type="domain" description="TRAP C4-dicarboxylate transport system permease DctM subunit" evidence="8">
    <location>
        <begin position="7"/>
        <end position="415"/>
    </location>
</feature>
<dbReference type="Proteomes" id="UP001596109">
    <property type="component" value="Unassembled WGS sequence"/>
</dbReference>
<feature type="transmembrane region" description="Helical" evidence="7">
    <location>
        <begin position="239"/>
        <end position="255"/>
    </location>
</feature>